<dbReference type="Proteomes" id="UP001152747">
    <property type="component" value="Unassembled WGS sequence"/>
</dbReference>
<sequence length="1518" mass="169598">MNFLYFPIFLFGISLADPKILYLNKFFAGTTTYIANVEGYSALYLSSSDDIQLLKNITIDIGDSLTLDTLVNRKNADGSQKALTIGNVLSFTTTNSDAITQRLTGFIYVASAKQAADPDFSVYVIDGKYNITKSSSLSTTVILNTYYGLTPEYYAPDMNSYVDNIQQDKSAKIWLYSDIPFDNYTQKPAWGTFFYNPLVFDNIDENNNAYQTEQFFDNIEPLQISYDAWYILSNGKISLTIDKYWDNSLEDSTTSRTTTGLIINPPLGLFAKTKIYFQHDAHNNRTTGMYATSNVNSPVDVTFYSSQATLFAQFVGNKPIIGLQEWSPNDATSLFVNSSYLMPGQFSVQYFVIDGLSVYTLTSSSPSTVQTTTPKSSVTSTIQTTTTDPRTIDLYSESIYTRSFQVEVGSNLFLSSNDKATFLSKITLTNGNTVKLANTLLSQFNSDGSMLGWTMTDSTLTITTTNDNNTIVSLTGFIYITTASQANDANFQVFKVQSNDQPLNIKKSSTAVFLTVQPTRNDSAPSYQPFRNILFTNFVQQNTTNLRIYNEIPKEYYKNDTATMNQLIFRNPIDLTPLNDTRSYVFFDNVEPIQFPLRFMYLTVDGDVSFTVSNSWQDQIIYNTTAVTTTGIITNHLFEVNTTVNFQINPNNNRTVGLIAFCDDLWAGLNYTYSSSTSQSTISFSKGSSINNVLFTTNLAATQLYGVPLSNSVGIFYMQYFGIDGIPLSSTSAPSTISTTQSPPTTPTISPTTNPRIIDLYSLGDTQSVQVEVGSNLYLSSNDKALTLSKITLTNGNINKATNSLLSQFNADGSMSGWTMTDSTLKIINANDVNTTGTLTGFIYVTTASQAKDENFQVFKVQSQNQTLNIKKSSTAVFLTILPDRSASAPIYQTYRNTLFSNFVQKNTTKLRIYNYVPREYYKNDTATINQLIFRNPIDLTPLDDTRSYVFFDNVEPIQFPMRYMYLTVDDDVSFTVSNNYQDQINYTTTAVTTTGLIAYHFFEFQTTVNFQINPNNNRTVGIIGFFDNLWGGLNYTFYSPTSQSQISFPNGTDVYNLLYTTNVEATQLYGYPSQLTVGVFYVQYFGIDGIPKPSTIAPPSTISTTQSTSTIVTTTSLVTKSTFSWALFYPRKYYLQQFDPATPHLITDIEVGAKLFLSSKDFVERLQNIKLRSGNVTITADQLSSNKNADGSQKWLIVEKDGLTIESTNSKIETQSLYGVLYSSTARQAADPNFIVFVIKDKITVDRKNNQNSTIVLLGPIQVADISAPTSNVYIDNIEQSKTASLIAFRNFPTDDYQNLANNCTIFRNPLKFRWDNNATTEIFFSKTDDLQFPIDAFYMIVNGGISFQASDQWKDRTVLTSSALTTTGLILNSGEVPFSKVTFMNNTNKLQTMGTIINANVEYDLRVSMILQNSTIYQVFEKGHPVYNQIKYVDSHINALLVDPQTSAVSDYSVQYFSIDGMAFPIESTTTIPSTQTSTTKSETVMTTMQTYTTTRGAAKLSSFITLIFLLIHFYA</sequence>
<dbReference type="PANTHER" id="PTHR21733">
    <property type="entry name" value="CUB_2 DOMAIN-CONTAINING PROTEIN-RELATED-RELATED"/>
    <property type="match status" value="1"/>
</dbReference>
<dbReference type="InterPro" id="IPR005071">
    <property type="entry name" value="Glycoprotein"/>
</dbReference>
<dbReference type="Pfam" id="PF03409">
    <property type="entry name" value="Glycoprotein"/>
    <property type="match status" value="4"/>
</dbReference>
<keyword evidence="3" id="KW-1185">Reference proteome</keyword>
<keyword evidence="1" id="KW-0732">Signal</keyword>
<feature type="signal peptide" evidence="1">
    <location>
        <begin position="1"/>
        <end position="18"/>
    </location>
</feature>
<evidence type="ECO:0000313" key="2">
    <source>
        <dbReference type="EMBL" id="CAI5448829.1"/>
    </source>
</evidence>
<organism evidence="2 3">
    <name type="scientific">Caenorhabditis angaria</name>
    <dbReference type="NCBI Taxonomy" id="860376"/>
    <lineage>
        <taxon>Eukaryota</taxon>
        <taxon>Metazoa</taxon>
        <taxon>Ecdysozoa</taxon>
        <taxon>Nematoda</taxon>
        <taxon>Chromadorea</taxon>
        <taxon>Rhabditida</taxon>
        <taxon>Rhabditina</taxon>
        <taxon>Rhabditomorpha</taxon>
        <taxon>Rhabditoidea</taxon>
        <taxon>Rhabditidae</taxon>
        <taxon>Peloderinae</taxon>
        <taxon>Caenorhabditis</taxon>
    </lineage>
</organism>
<gene>
    <name evidence="2" type="ORF">CAMP_LOCUS11466</name>
</gene>
<accession>A0A9P1IR40</accession>
<protein>
    <recommendedName>
        <fullName evidence="4">CUB-like domain-containing protein</fullName>
    </recommendedName>
</protein>
<evidence type="ECO:0008006" key="4">
    <source>
        <dbReference type="Google" id="ProtNLM"/>
    </source>
</evidence>
<feature type="chain" id="PRO_5040385914" description="CUB-like domain-containing protein" evidence="1">
    <location>
        <begin position="19"/>
        <end position="1518"/>
    </location>
</feature>
<reference evidence="2" key="1">
    <citation type="submission" date="2022-11" db="EMBL/GenBank/DDBJ databases">
        <authorList>
            <person name="Kikuchi T."/>
        </authorList>
    </citation>
    <scope>NUCLEOTIDE SEQUENCE</scope>
    <source>
        <strain evidence="2">PS1010</strain>
    </source>
</reference>
<dbReference type="GO" id="GO:0045087">
    <property type="term" value="P:innate immune response"/>
    <property type="evidence" value="ECO:0007669"/>
    <property type="project" value="TreeGrafter"/>
</dbReference>
<proteinExistence type="predicted"/>
<dbReference type="GO" id="GO:0045121">
    <property type="term" value="C:membrane raft"/>
    <property type="evidence" value="ECO:0007669"/>
    <property type="project" value="TreeGrafter"/>
</dbReference>
<evidence type="ECO:0000313" key="3">
    <source>
        <dbReference type="Proteomes" id="UP001152747"/>
    </source>
</evidence>
<comment type="caution">
    <text evidence="2">The sequence shown here is derived from an EMBL/GenBank/DDBJ whole genome shotgun (WGS) entry which is preliminary data.</text>
</comment>
<dbReference type="EMBL" id="CANHGI010000004">
    <property type="protein sequence ID" value="CAI5448829.1"/>
    <property type="molecule type" value="Genomic_DNA"/>
</dbReference>
<evidence type="ECO:0000256" key="1">
    <source>
        <dbReference type="SAM" id="SignalP"/>
    </source>
</evidence>
<name>A0A9P1IR40_9PELO</name>